<protein>
    <recommendedName>
        <fullName evidence="3">amidase</fullName>
        <ecNumber evidence="3">3.5.1.4</ecNumber>
    </recommendedName>
</protein>
<dbReference type="PIRSF" id="PIRSF001221">
    <property type="entry name" value="Amidase_fungi"/>
    <property type="match status" value="1"/>
</dbReference>
<dbReference type="EMBL" id="ML220128">
    <property type="protein sequence ID" value="TGZ79867.1"/>
    <property type="molecule type" value="Genomic_DNA"/>
</dbReference>
<dbReference type="Pfam" id="PF01425">
    <property type="entry name" value="Amidase"/>
    <property type="match status" value="1"/>
</dbReference>
<dbReference type="PANTHER" id="PTHR46072">
    <property type="entry name" value="AMIDASE-RELATED-RELATED"/>
    <property type="match status" value="1"/>
</dbReference>
<dbReference type="InParanoid" id="A0A4S2MTR5"/>
<feature type="active site" description="Charge relay system" evidence="5">
    <location>
        <position position="132"/>
    </location>
</feature>
<dbReference type="InterPro" id="IPR020556">
    <property type="entry name" value="Amidase_CS"/>
</dbReference>
<comment type="catalytic activity">
    <reaction evidence="1">
        <text>a monocarboxylic acid amide + H2O = a monocarboxylate + NH4(+)</text>
        <dbReference type="Rhea" id="RHEA:12020"/>
        <dbReference type="ChEBI" id="CHEBI:15377"/>
        <dbReference type="ChEBI" id="CHEBI:28938"/>
        <dbReference type="ChEBI" id="CHEBI:35757"/>
        <dbReference type="ChEBI" id="CHEBI:83628"/>
        <dbReference type="EC" id="3.5.1.4"/>
    </reaction>
</comment>
<accession>A0A4S2MTR5</accession>
<gene>
    <name evidence="7" type="ORF">EX30DRAFT_355528</name>
</gene>
<organism evidence="7 8">
    <name type="scientific">Ascodesmis nigricans</name>
    <dbReference type="NCBI Taxonomy" id="341454"/>
    <lineage>
        <taxon>Eukaryota</taxon>
        <taxon>Fungi</taxon>
        <taxon>Dikarya</taxon>
        <taxon>Ascomycota</taxon>
        <taxon>Pezizomycotina</taxon>
        <taxon>Pezizomycetes</taxon>
        <taxon>Pezizales</taxon>
        <taxon>Ascodesmidaceae</taxon>
        <taxon>Ascodesmis</taxon>
    </lineage>
</organism>
<evidence type="ECO:0000256" key="1">
    <source>
        <dbReference type="ARBA" id="ARBA00001311"/>
    </source>
</evidence>
<evidence type="ECO:0000256" key="5">
    <source>
        <dbReference type="PIRSR" id="PIRSR001221-1"/>
    </source>
</evidence>
<evidence type="ECO:0000313" key="7">
    <source>
        <dbReference type="EMBL" id="TGZ79867.1"/>
    </source>
</evidence>
<keyword evidence="8" id="KW-1185">Reference proteome</keyword>
<dbReference type="Gene3D" id="3.90.1300.10">
    <property type="entry name" value="Amidase signature (AS) domain"/>
    <property type="match status" value="1"/>
</dbReference>
<feature type="active site" description="Acyl-ester intermediate" evidence="5">
    <location>
        <position position="231"/>
    </location>
</feature>
<reference evidence="7 8" key="1">
    <citation type="submission" date="2019-04" db="EMBL/GenBank/DDBJ databases">
        <title>Comparative genomics and transcriptomics to analyze fruiting body development in filamentous ascomycetes.</title>
        <authorList>
            <consortium name="DOE Joint Genome Institute"/>
            <person name="Lutkenhaus R."/>
            <person name="Traeger S."/>
            <person name="Breuer J."/>
            <person name="Kuo A."/>
            <person name="Lipzen A."/>
            <person name="Pangilinan J."/>
            <person name="Dilworth D."/>
            <person name="Sandor L."/>
            <person name="Poggeler S."/>
            <person name="Barry K."/>
            <person name="Grigoriev I.V."/>
            <person name="Nowrousian M."/>
        </authorList>
    </citation>
    <scope>NUCLEOTIDE SEQUENCE [LARGE SCALE GENOMIC DNA]</scope>
    <source>
        <strain evidence="7 8">CBS 389.68</strain>
    </source>
</reference>
<dbReference type="AlphaFoldDB" id="A0A4S2MTR5"/>
<dbReference type="InterPro" id="IPR023631">
    <property type="entry name" value="Amidase_dom"/>
</dbReference>
<evidence type="ECO:0000256" key="3">
    <source>
        <dbReference type="ARBA" id="ARBA00012922"/>
    </source>
</evidence>
<dbReference type="Proteomes" id="UP000298138">
    <property type="component" value="Unassembled WGS sequence"/>
</dbReference>
<evidence type="ECO:0000256" key="2">
    <source>
        <dbReference type="ARBA" id="ARBA00009199"/>
    </source>
</evidence>
<dbReference type="EC" id="3.5.1.4" evidence="3"/>
<evidence type="ECO:0000313" key="8">
    <source>
        <dbReference type="Proteomes" id="UP000298138"/>
    </source>
</evidence>
<evidence type="ECO:0000259" key="6">
    <source>
        <dbReference type="Pfam" id="PF01425"/>
    </source>
</evidence>
<comment type="similarity">
    <text evidence="2">Belongs to the amidase family.</text>
</comment>
<sequence length="550" mass="59776">MPQPWEEIGARKRHERDSKIPMDWTLDSGVPESLRDVTHLPYSSGILSARELDITGNYTAQEIIEGTIKGKWTSVEVTVAFCKRAAIAHQATNCLTEIFFDEAISRARALDKYLNDNSKPLGLLHGLPISLKDCFDIKGYDTTLGFSARAFKPASKTSTLAKMLLDAGAILYVKTTTPQGQMSFDTHSYLFGRTFNPYNRALSAGGSSGGEAALIAMKGAIIGVAGDLGGSIRVPAANCGLYGIKPSAGRIPAKGAEGTGIPGSGGAGLAPAFGPIGRTLGDCRFFLDVMARLQPWTYDGAISPYSIRYPPRGKRLSIGVLRCDGVVMPHPPVLNVLDDIAERLRIAGHRVYEIAIPEFAKALSVTNGYLTVNGNEEVFDLLAETEEPLSPWLAARMKRKGGRGLKDLYGLNHKKQQLEQVFLERLWEGSDESQRLDAILSPVAGHATPPHDAWRSQSYTSVWNLLDYPAGVIPVRTVNELELAEDVAGDPLGPLDKLNRKLWDSDKRVSFIGAPIALQVIGRKQQEADLFTAMQIVDGVVKNRPKATKL</sequence>
<dbReference type="OrthoDB" id="6428749at2759"/>
<keyword evidence="4" id="KW-0378">Hydrolase</keyword>
<feature type="domain" description="Amidase" evidence="6">
    <location>
        <begin position="76"/>
        <end position="530"/>
    </location>
</feature>
<dbReference type="PANTHER" id="PTHR46072:SF6">
    <property type="entry name" value="AMIDASE, PUTATIVE (AFU_ORTHOLOGUE AFUA_1G14530)-RELATED"/>
    <property type="match status" value="1"/>
</dbReference>
<feature type="active site" description="Charge relay system" evidence="5">
    <location>
        <position position="207"/>
    </location>
</feature>
<dbReference type="FunCoup" id="A0A4S2MTR5">
    <property type="interactions" value="55"/>
</dbReference>
<evidence type="ECO:0000256" key="4">
    <source>
        <dbReference type="ARBA" id="ARBA00022801"/>
    </source>
</evidence>
<dbReference type="GO" id="GO:0004040">
    <property type="term" value="F:amidase activity"/>
    <property type="evidence" value="ECO:0007669"/>
    <property type="project" value="UniProtKB-EC"/>
</dbReference>
<dbReference type="SUPFAM" id="SSF75304">
    <property type="entry name" value="Amidase signature (AS) enzymes"/>
    <property type="match status" value="1"/>
</dbReference>
<dbReference type="STRING" id="341454.A0A4S2MTR5"/>
<dbReference type="PROSITE" id="PS00571">
    <property type="entry name" value="AMIDASES"/>
    <property type="match status" value="1"/>
</dbReference>
<proteinExistence type="inferred from homology"/>
<name>A0A4S2MTR5_9PEZI</name>
<dbReference type="InterPro" id="IPR036928">
    <property type="entry name" value="AS_sf"/>
</dbReference>